<feature type="transmembrane region" description="Helical" evidence="1">
    <location>
        <begin position="144"/>
        <end position="165"/>
    </location>
</feature>
<proteinExistence type="predicted"/>
<keyword evidence="3" id="KW-1185">Reference proteome</keyword>
<keyword evidence="1" id="KW-0812">Transmembrane</keyword>
<protein>
    <submittedName>
        <fullName evidence="2">Uncharacterized protein</fullName>
    </submittedName>
</protein>
<dbReference type="PANTHER" id="PTHR33133">
    <property type="entry name" value="OS08G0107100 PROTEIN-RELATED"/>
    <property type="match status" value="1"/>
</dbReference>
<evidence type="ECO:0000313" key="2">
    <source>
        <dbReference type="EMBL" id="THG09196.1"/>
    </source>
</evidence>
<keyword evidence="1" id="KW-0472">Membrane</keyword>
<name>A0A4S4E213_CAMSN</name>
<organism evidence="2 3">
    <name type="scientific">Camellia sinensis var. sinensis</name>
    <name type="common">China tea</name>
    <dbReference type="NCBI Taxonomy" id="542762"/>
    <lineage>
        <taxon>Eukaryota</taxon>
        <taxon>Viridiplantae</taxon>
        <taxon>Streptophyta</taxon>
        <taxon>Embryophyta</taxon>
        <taxon>Tracheophyta</taxon>
        <taxon>Spermatophyta</taxon>
        <taxon>Magnoliopsida</taxon>
        <taxon>eudicotyledons</taxon>
        <taxon>Gunneridae</taxon>
        <taxon>Pentapetalae</taxon>
        <taxon>asterids</taxon>
        <taxon>Ericales</taxon>
        <taxon>Theaceae</taxon>
        <taxon>Camellia</taxon>
    </lineage>
</organism>
<reference evidence="2 3" key="1">
    <citation type="journal article" date="2018" name="Proc. Natl. Acad. Sci. U.S.A.">
        <title>Draft genome sequence of Camellia sinensis var. sinensis provides insights into the evolution of the tea genome and tea quality.</title>
        <authorList>
            <person name="Wei C."/>
            <person name="Yang H."/>
            <person name="Wang S."/>
            <person name="Zhao J."/>
            <person name="Liu C."/>
            <person name="Gao L."/>
            <person name="Xia E."/>
            <person name="Lu Y."/>
            <person name="Tai Y."/>
            <person name="She G."/>
            <person name="Sun J."/>
            <person name="Cao H."/>
            <person name="Tong W."/>
            <person name="Gao Q."/>
            <person name="Li Y."/>
            <person name="Deng W."/>
            <person name="Jiang X."/>
            <person name="Wang W."/>
            <person name="Chen Q."/>
            <person name="Zhang S."/>
            <person name="Li H."/>
            <person name="Wu J."/>
            <person name="Wang P."/>
            <person name="Li P."/>
            <person name="Shi C."/>
            <person name="Zheng F."/>
            <person name="Jian J."/>
            <person name="Huang B."/>
            <person name="Shan D."/>
            <person name="Shi M."/>
            <person name="Fang C."/>
            <person name="Yue Y."/>
            <person name="Li F."/>
            <person name="Li D."/>
            <person name="Wei S."/>
            <person name="Han B."/>
            <person name="Jiang C."/>
            <person name="Yin Y."/>
            <person name="Xia T."/>
            <person name="Zhang Z."/>
            <person name="Bennetzen J.L."/>
            <person name="Zhao S."/>
            <person name="Wan X."/>
        </authorList>
    </citation>
    <scope>NUCLEOTIDE SEQUENCE [LARGE SCALE GENOMIC DNA]</scope>
    <source>
        <strain evidence="3">cv. Shuchazao</strain>
        <tissue evidence="2">Leaf</tissue>
    </source>
</reference>
<comment type="caution">
    <text evidence="2">The sequence shown here is derived from an EMBL/GenBank/DDBJ whole genome shotgun (WGS) entry which is preliminary data.</text>
</comment>
<keyword evidence="1" id="KW-1133">Transmembrane helix</keyword>
<evidence type="ECO:0000256" key="1">
    <source>
        <dbReference type="SAM" id="Phobius"/>
    </source>
</evidence>
<gene>
    <name evidence="2" type="ORF">TEA_029790</name>
</gene>
<dbReference type="EMBL" id="SDRB02008680">
    <property type="protein sequence ID" value="THG09196.1"/>
    <property type="molecule type" value="Genomic_DNA"/>
</dbReference>
<feature type="transmembrane region" description="Helical" evidence="1">
    <location>
        <begin position="177"/>
        <end position="200"/>
    </location>
</feature>
<feature type="transmembrane region" description="Helical" evidence="1">
    <location>
        <begin position="32"/>
        <end position="55"/>
    </location>
</feature>
<dbReference type="Proteomes" id="UP000306102">
    <property type="component" value="Unassembled WGS sequence"/>
</dbReference>
<dbReference type="AlphaFoldDB" id="A0A4S4E213"/>
<dbReference type="PANTHER" id="PTHR33133:SF9">
    <property type="entry name" value="SOLUTE CARRIER FAMILY 40 PROTEIN"/>
    <property type="match status" value="1"/>
</dbReference>
<accession>A0A4S4E213</accession>
<evidence type="ECO:0000313" key="3">
    <source>
        <dbReference type="Proteomes" id="UP000306102"/>
    </source>
</evidence>
<sequence length="298" mass="33427">MPRRRTQALESNHDTAQIFRESIRIILLHTTYFHSISIFLFSPLPTSLFISHFLIHNFPQIPFSMLNLTNHLLGQNGHLPLLKLLSKILVHIMICLPSTITFSLLGRAATIHAVSDSYTGINLNGRRILTRSGLAWIKLLHTSFWEFLTVLGLFGVLVFGLAILPKVLFACGICSKAFGFWGALGFLGVPFCVAFAHVMVVGNLARVLSVLEGECFGLESLMKARSIMKGRGQTALVMTLLSNVGFRLVECLFEFRVCRGMRLWEGPMLVSMYSLVLVLDTVMNVVFYYTCKPWNSIL</sequence>
<feature type="transmembrane region" description="Helical" evidence="1">
    <location>
        <begin position="270"/>
        <end position="291"/>
    </location>
</feature>